<feature type="compositionally biased region" description="Basic and acidic residues" evidence="2">
    <location>
        <begin position="10"/>
        <end position="19"/>
    </location>
</feature>
<feature type="region of interest" description="Disordered" evidence="2">
    <location>
        <begin position="799"/>
        <end position="1004"/>
    </location>
</feature>
<feature type="compositionally biased region" description="Basic and acidic residues" evidence="2">
    <location>
        <begin position="873"/>
        <end position="890"/>
    </location>
</feature>
<feature type="compositionally biased region" description="Basic residues" evidence="2">
    <location>
        <begin position="849"/>
        <end position="872"/>
    </location>
</feature>
<comment type="similarity">
    <text evidence="1">Belongs to the round spermatid basic protein 1 family.</text>
</comment>
<evidence type="ECO:0000313" key="3">
    <source>
        <dbReference type="EMBL" id="KAL3290268.1"/>
    </source>
</evidence>
<accession>A0ABD2PHF9</accession>
<keyword evidence="4" id="KW-1185">Reference proteome</keyword>
<proteinExistence type="inferred from homology"/>
<dbReference type="Proteomes" id="UP001516400">
    <property type="component" value="Unassembled WGS sequence"/>
</dbReference>
<dbReference type="InterPro" id="IPR026306">
    <property type="entry name" value="RSBN1/Dpy-2/CEP530"/>
</dbReference>
<name>A0ABD2PHF9_9CUCU</name>
<reference evidence="3 4" key="1">
    <citation type="journal article" date="2021" name="BMC Biol.">
        <title>Horizontally acquired antibacterial genes associated with adaptive radiation of ladybird beetles.</title>
        <authorList>
            <person name="Li H.S."/>
            <person name="Tang X.F."/>
            <person name="Huang Y.H."/>
            <person name="Xu Z.Y."/>
            <person name="Chen M.L."/>
            <person name="Du X.Y."/>
            <person name="Qiu B.Y."/>
            <person name="Chen P.T."/>
            <person name="Zhang W."/>
            <person name="Slipinski A."/>
            <person name="Escalona H.E."/>
            <person name="Waterhouse R.M."/>
            <person name="Zwick A."/>
            <person name="Pang H."/>
        </authorList>
    </citation>
    <scope>NUCLEOTIDE SEQUENCE [LARGE SCALE GENOMIC DNA]</scope>
    <source>
        <strain evidence="3">SYSU2018</strain>
    </source>
</reference>
<feature type="compositionally biased region" description="Basic and acidic residues" evidence="2">
    <location>
        <begin position="327"/>
        <end position="340"/>
    </location>
</feature>
<dbReference type="PANTHER" id="PTHR13354:SF11">
    <property type="entry name" value="LYSINE-SPECIFIC DEMETHYLASE 9"/>
    <property type="match status" value="1"/>
</dbReference>
<sequence length="1024" mass="117306">MASSEESAGEDEKKSHLDDSGELAMKNNMSNNSPEPVFKSPEFISHENVCFNGLSNGRNSFDREVLVNNENYTPHANNLDENSESDNFKMKLDIVVSRKESNHKMDWDPLPDMKQLVGNNRTCLNEEFTKIKYDTCIIKEERDKENFNNFNKSDSSFFEKNDYKLGSDGKTDLNCESLNVSLRSFEEMNMDSIKNGCDALYNGAVAKTEKLNTELINSSTKERGLHTNLTNCKRATDGNTEKPKTNICSQLIEHLDYKLLEGKKGIDLLTAIEEQTNVNLKKHDFRISSSESGTSIDVEPSPRKARTRSVDSVDKPKRGTKRALSADNHENPSKFPRIDFRNLQQTQKKLIKIEKKKDSKHDRHHDKRDDKKSHSSRKHHRSSDVRPRLLTNGNYSYPPSDTSLKYRKYYHIETHSNGGAKILRMYNDEIKHFSSSEMKDLAYEFFKLAFEEDSKGHARFVIAIVHGSAKYLPDILQYMADRYPNLTVHNGLLSKSSDIETTTLSAYNENVIKNYDKGTYRYGPLHQISIVGTAHEEVGGYFPDILEKLEENPFLHLVMPWGSLSSCSKMLPSESNDGPIVWCRPGEQLVPTADSKTPVKRKRTGINELRNLQYLPRMSEAREHLFEDRTKAHADHVDAGLDRKTTAAVGILKAIHGGRSEGSLNRITKDVVAFSAKDFDILSEKLQLDLHEPPISQCVTWIEEAKLNQLRRENIEYARINLYDNDIYFLPRNIIHQFRTVSAVTSVAWHVRLRQYVPNLHKDEPMQLHEKVNQSSVKSEKLKCKKTLESEKVKQKIDFDLYQPSHRESKEKDKYKEHKDRKDKDRNKEKPRDKHGSSSHKHEKDKYHKSSHHSAHRHSEKNRDKSRSHHDKHKYDKHDKDRDRDKKNKVIESSSSNGKSRDIEETKTSSSEVNKIPSEKNYHTPSKSVSNSSSNISKVSPVKASSSTSSSSRTSDGCSLDKSDTSVIQTPIKVRHDSASNPPTPFKVKSEKRPHKIIQQPRLSQSSDVLGDILKDMRKCDPHI</sequence>
<feature type="region of interest" description="Disordered" evidence="2">
    <location>
        <begin position="289"/>
        <end position="397"/>
    </location>
</feature>
<feature type="compositionally biased region" description="Low complexity" evidence="2">
    <location>
        <begin position="925"/>
        <end position="955"/>
    </location>
</feature>
<feature type="compositionally biased region" description="Basic and acidic residues" evidence="2">
    <location>
        <begin position="799"/>
        <end position="848"/>
    </location>
</feature>
<evidence type="ECO:0000313" key="4">
    <source>
        <dbReference type="Proteomes" id="UP001516400"/>
    </source>
</evidence>
<protein>
    <recommendedName>
        <fullName evidence="5">Round spermatid basic protein 1-like protein</fullName>
    </recommendedName>
</protein>
<dbReference type="EMBL" id="JABFTP020000186">
    <property type="protein sequence ID" value="KAL3290268.1"/>
    <property type="molecule type" value="Genomic_DNA"/>
</dbReference>
<comment type="caution">
    <text evidence="3">The sequence shown here is derived from an EMBL/GenBank/DDBJ whole genome shotgun (WGS) entry which is preliminary data.</text>
</comment>
<feature type="compositionally biased region" description="Basic and acidic residues" evidence="2">
    <location>
        <begin position="351"/>
        <end position="373"/>
    </location>
</feature>
<organism evidence="3 4">
    <name type="scientific">Cryptolaemus montrouzieri</name>
    <dbReference type="NCBI Taxonomy" id="559131"/>
    <lineage>
        <taxon>Eukaryota</taxon>
        <taxon>Metazoa</taxon>
        <taxon>Ecdysozoa</taxon>
        <taxon>Arthropoda</taxon>
        <taxon>Hexapoda</taxon>
        <taxon>Insecta</taxon>
        <taxon>Pterygota</taxon>
        <taxon>Neoptera</taxon>
        <taxon>Endopterygota</taxon>
        <taxon>Coleoptera</taxon>
        <taxon>Polyphaga</taxon>
        <taxon>Cucujiformia</taxon>
        <taxon>Coccinelloidea</taxon>
        <taxon>Coccinellidae</taxon>
        <taxon>Scymninae</taxon>
        <taxon>Scymnini</taxon>
        <taxon>Cryptolaemus</taxon>
    </lineage>
</organism>
<feature type="compositionally biased region" description="Basic and acidic residues" evidence="2">
    <location>
        <begin position="308"/>
        <end position="317"/>
    </location>
</feature>
<evidence type="ECO:0000256" key="1">
    <source>
        <dbReference type="ARBA" id="ARBA00010560"/>
    </source>
</evidence>
<feature type="region of interest" description="Disordered" evidence="2">
    <location>
        <begin position="1"/>
        <end position="39"/>
    </location>
</feature>
<gene>
    <name evidence="3" type="ORF">HHI36_023618</name>
</gene>
<dbReference type="PANTHER" id="PTHR13354">
    <property type="entry name" value="ROUND SPERMATID BASIC PROTEIN 1"/>
    <property type="match status" value="1"/>
</dbReference>
<evidence type="ECO:0008006" key="5">
    <source>
        <dbReference type="Google" id="ProtNLM"/>
    </source>
</evidence>
<evidence type="ECO:0000256" key="2">
    <source>
        <dbReference type="SAM" id="MobiDB-lite"/>
    </source>
</evidence>
<dbReference type="AlphaFoldDB" id="A0ABD2PHF9"/>